<reference evidence="2" key="1">
    <citation type="submission" date="2016-09" db="EMBL/GenBank/DDBJ databases">
        <title>Acidihalobacter prosperus F5.</title>
        <authorList>
            <person name="Khaleque H.N."/>
            <person name="Ramsay J.P."/>
            <person name="Kaksonen A.H."/>
            <person name="Boxall N.J."/>
            <person name="Watkin E.L.J."/>
        </authorList>
    </citation>
    <scope>NUCLEOTIDE SEQUENCE [LARGE SCALE GENOMIC DNA]</scope>
    <source>
        <strain evidence="2">F5</strain>
    </source>
</reference>
<accession>A0A1D8IPH0</accession>
<dbReference type="GO" id="GO:0016811">
    <property type="term" value="F:hydrolase activity, acting on carbon-nitrogen (but not peptide) bonds, in linear amides"/>
    <property type="evidence" value="ECO:0007669"/>
    <property type="project" value="InterPro"/>
</dbReference>
<organism evidence="1 2">
    <name type="scientific">Acidihalobacter yilgarnensis</name>
    <dbReference type="NCBI Taxonomy" id="2819280"/>
    <lineage>
        <taxon>Bacteria</taxon>
        <taxon>Pseudomonadati</taxon>
        <taxon>Pseudomonadota</taxon>
        <taxon>Gammaproteobacteria</taxon>
        <taxon>Chromatiales</taxon>
        <taxon>Ectothiorhodospiraceae</taxon>
        <taxon>Acidihalobacter</taxon>
    </lineage>
</organism>
<dbReference type="RefSeq" id="WP_070078700.1">
    <property type="nucleotide sequence ID" value="NZ_CP017415.1"/>
</dbReference>
<dbReference type="Gene3D" id="2.60.120.580">
    <property type="entry name" value="Acetamidase/Formamidase-like domains"/>
    <property type="match status" value="1"/>
</dbReference>
<dbReference type="Pfam" id="PF03069">
    <property type="entry name" value="FmdA_AmdA"/>
    <property type="match status" value="2"/>
</dbReference>
<dbReference type="SUPFAM" id="SSF141130">
    <property type="entry name" value="Acetamidase/Formamidase-like"/>
    <property type="match status" value="1"/>
</dbReference>
<dbReference type="AlphaFoldDB" id="A0A1D8IPH0"/>
<keyword evidence="2" id="KW-1185">Reference proteome</keyword>
<dbReference type="InterPro" id="IPR004304">
    <property type="entry name" value="FmdA_AmdA"/>
</dbReference>
<dbReference type="KEGG" id="aprs:BI364_10515"/>
<proteinExistence type="predicted"/>
<gene>
    <name evidence="1" type="ORF">BI364_10515</name>
</gene>
<dbReference type="PANTHER" id="PTHR31891:SF1">
    <property type="entry name" value="FORMAMIDASE C869.04-RELATED"/>
    <property type="match status" value="1"/>
</dbReference>
<dbReference type="EMBL" id="CP017415">
    <property type="protein sequence ID" value="AOU98339.1"/>
    <property type="molecule type" value="Genomic_DNA"/>
</dbReference>
<dbReference type="Proteomes" id="UP000095401">
    <property type="component" value="Chromosome"/>
</dbReference>
<evidence type="ECO:0000313" key="1">
    <source>
        <dbReference type="EMBL" id="AOU98339.1"/>
    </source>
</evidence>
<dbReference type="Gene3D" id="2.40.10.120">
    <property type="match status" value="1"/>
</dbReference>
<name>A0A1D8IPH0_9GAMM</name>
<sequence>MSSYQTIHSHHSHHGWDNTLVPVKHVVPGEIVEFEVRDASGGQLTAKSDASAVPSLDFACINPVTGPLYVEGAEPGDAIAVEMLDFAGVGWGWTAIIPGFGLLAEEFSSPFLHISEYDDQRVRFVDGIELETAPFPGTVGLAPAAPGHHSVVPPRRVGGNLDLRDLTRGSTLYLPIEVPGGLLSVGDTHAAQGDGEVCGTAVETQFSVTVRIGLLKQANLPAPQCETTRSLRRSRRDDKGFYVTTGVGPDLMQASRDAIRAMIDHLGKHYGLAPEMAYALCSVAVDMRIGEIVDIPNWVVAAQLPKGIFL</sequence>
<dbReference type="Gene3D" id="3.10.28.20">
    <property type="entry name" value="Acetamidase/Formamidase-like domains"/>
    <property type="match status" value="1"/>
</dbReference>
<protein>
    <submittedName>
        <fullName evidence="1">Acetamidase</fullName>
    </submittedName>
</protein>
<dbReference type="PANTHER" id="PTHR31891">
    <property type="entry name" value="FORMAMIDASE C869.04-RELATED"/>
    <property type="match status" value="1"/>
</dbReference>
<evidence type="ECO:0000313" key="2">
    <source>
        <dbReference type="Proteomes" id="UP000095401"/>
    </source>
</evidence>